<evidence type="ECO:0000313" key="3">
    <source>
        <dbReference type="Proteomes" id="UP000293846"/>
    </source>
</evidence>
<dbReference type="STRING" id="1742358.GCA_001439605_01942"/>
<protein>
    <recommendedName>
        <fullName evidence="4">Peptidylprolyl isomerase</fullName>
    </recommendedName>
</protein>
<feature type="chain" id="PRO_5020563149" description="Peptidylprolyl isomerase" evidence="1">
    <location>
        <begin position="30"/>
        <end position="235"/>
    </location>
</feature>
<name>A0A4R1AXX0_9BACI</name>
<evidence type="ECO:0008006" key="4">
    <source>
        <dbReference type="Google" id="ProtNLM"/>
    </source>
</evidence>
<evidence type="ECO:0000313" key="2">
    <source>
        <dbReference type="EMBL" id="TCJ05197.1"/>
    </source>
</evidence>
<evidence type="ECO:0000256" key="1">
    <source>
        <dbReference type="SAM" id="SignalP"/>
    </source>
</evidence>
<dbReference type="EMBL" id="SJTH01000005">
    <property type="protein sequence ID" value="TCJ05197.1"/>
    <property type="molecule type" value="Genomic_DNA"/>
</dbReference>
<dbReference type="Proteomes" id="UP000293846">
    <property type="component" value="Unassembled WGS sequence"/>
</dbReference>
<dbReference type="AlphaFoldDB" id="A0A4R1AXX0"/>
<organism evidence="2 3">
    <name type="scientific">Cytobacillus praedii</name>
    <dbReference type="NCBI Taxonomy" id="1742358"/>
    <lineage>
        <taxon>Bacteria</taxon>
        <taxon>Bacillati</taxon>
        <taxon>Bacillota</taxon>
        <taxon>Bacilli</taxon>
        <taxon>Bacillales</taxon>
        <taxon>Bacillaceae</taxon>
        <taxon>Cytobacillus</taxon>
    </lineage>
</organism>
<accession>A0A4R1AXX0</accession>
<feature type="signal peptide" evidence="1">
    <location>
        <begin position="1"/>
        <end position="29"/>
    </location>
</feature>
<dbReference type="PROSITE" id="PS51257">
    <property type="entry name" value="PROKAR_LIPOPROTEIN"/>
    <property type="match status" value="1"/>
</dbReference>
<keyword evidence="1" id="KW-0732">Signal</keyword>
<proteinExistence type="predicted"/>
<comment type="caution">
    <text evidence="2">The sequence shown here is derived from an EMBL/GenBank/DDBJ whole genome shotgun (WGS) entry which is preliminary data.</text>
</comment>
<reference evidence="2 3" key="1">
    <citation type="submission" date="2019-03" db="EMBL/GenBank/DDBJ databases">
        <authorList>
            <person name="Jensen L."/>
            <person name="Storgaard J."/>
            <person name="Sulaj E."/>
            <person name="Schramm A."/>
            <person name="Marshall I.P.G."/>
        </authorList>
    </citation>
    <scope>NUCLEOTIDE SEQUENCE [LARGE SCALE GENOMIC DNA]</scope>
    <source>
        <strain evidence="2 3">2017H2G3</strain>
    </source>
</reference>
<gene>
    <name evidence="2" type="ORF">E0Y62_05935</name>
</gene>
<sequence length="235" mass="27327">MKNMCKERLFTTLLILIVCSFLAGCQINAASNPSEEKKSDTGNEDVSMEKLTNEDKVVTINGMVYTYADLKFFELMSKVEIELNRLQGQQSLTGKELEDKLKYWDEQIKYHDNYNVNLSKLIEQNSMYLLAEEKGLKVDEQVLQKKIDDFTQKVDQAELAKKLIEASSSDQYNTQLNTYFKQRVLTEEIYNILKEDVKKENPDAAEQEISYLTDKKYEELYMSQMESLNLTIETP</sequence>
<keyword evidence="3" id="KW-1185">Reference proteome</keyword>